<protein>
    <recommendedName>
        <fullName evidence="1">BTB domain-containing protein</fullName>
    </recommendedName>
</protein>
<dbReference type="PROSITE" id="PS50097">
    <property type="entry name" value="BTB"/>
    <property type="match status" value="1"/>
</dbReference>
<name>A0ABR0E9W6_ZASCE</name>
<proteinExistence type="predicted"/>
<organism evidence="2 3">
    <name type="scientific">Zasmidium cellare</name>
    <name type="common">Wine cellar mold</name>
    <name type="synonym">Racodium cellare</name>
    <dbReference type="NCBI Taxonomy" id="395010"/>
    <lineage>
        <taxon>Eukaryota</taxon>
        <taxon>Fungi</taxon>
        <taxon>Dikarya</taxon>
        <taxon>Ascomycota</taxon>
        <taxon>Pezizomycotina</taxon>
        <taxon>Dothideomycetes</taxon>
        <taxon>Dothideomycetidae</taxon>
        <taxon>Mycosphaerellales</taxon>
        <taxon>Mycosphaerellaceae</taxon>
        <taxon>Zasmidium</taxon>
    </lineage>
</organism>
<feature type="domain" description="BTB" evidence="1">
    <location>
        <begin position="30"/>
        <end position="99"/>
    </location>
</feature>
<dbReference type="EMBL" id="JAXOVC010000008">
    <property type="protein sequence ID" value="KAK4498211.1"/>
    <property type="molecule type" value="Genomic_DNA"/>
</dbReference>
<sequence length="225" mass="26109">MAAVVELLDRLLLERLSTEGFQMFPYHRPSDFEIHFTNTSQNFAVHSEVLSKASRYFATVCDKNKFEEGKIGRVVLTHDWDVVEQLLRSIYQQPVDWLKVERDDFRPVASTAVKKKYLNIMRLREAADYYELRDLHAETTKALKAIFDGVEQADVLTWMGRDAHDNADVAGHAVLWEVQNETRKRIKWVLLDRHAWPNLYANEEYVKKVTCGLAGCDGCRRALPH</sequence>
<dbReference type="Gene3D" id="3.30.710.10">
    <property type="entry name" value="Potassium Channel Kv1.1, Chain A"/>
    <property type="match status" value="1"/>
</dbReference>
<accession>A0ABR0E9W6</accession>
<dbReference type="Proteomes" id="UP001305779">
    <property type="component" value="Unassembled WGS sequence"/>
</dbReference>
<dbReference type="InterPro" id="IPR000210">
    <property type="entry name" value="BTB/POZ_dom"/>
</dbReference>
<evidence type="ECO:0000259" key="1">
    <source>
        <dbReference type="PROSITE" id="PS50097"/>
    </source>
</evidence>
<dbReference type="SUPFAM" id="SSF54695">
    <property type="entry name" value="POZ domain"/>
    <property type="match status" value="1"/>
</dbReference>
<comment type="caution">
    <text evidence="2">The sequence shown here is derived from an EMBL/GenBank/DDBJ whole genome shotgun (WGS) entry which is preliminary data.</text>
</comment>
<reference evidence="2 3" key="1">
    <citation type="journal article" date="2023" name="G3 (Bethesda)">
        <title>A chromosome-level genome assembly of Zasmidium syzygii isolated from banana leaves.</title>
        <authorList>
            <person name="van Westerhoven A.C."/>
            <person name="Mehrabi R."/>
            <person name="Talebi R."/>
            <person name="Steentjes M.B.F."/>
            <person name="Corcolon B."/>
            <person name="Chong P.A."/>
            <person name="Kema G.H.J."/>
            <person name="Seidl M.F."/>
        </authorList>
    </citation>
    <scope>NUCLEOTIDE SEQUENCE [LARGE SCALE GENOMIC DNA]</scope>
    <source>
        <strain evidence="2 3">P124</strain>
    </source>
</reference>
<dbReference type="Pfam" id="PF00651">
    <property type="entry name" value="BTB"/>
    <property type="match status" value="1"/>
</dbReference>
<evidence type="ECO:0000313" key="2">
    <source>
        <dbReference type="EMBL" id="KAK4498211.1"/>
    </source>
</evidence>
<dbReference type="InterPro" id="IPR011333">
    <property type="entry name" value="SKP1/BTB/POZ_sf"/>
</dbReference>
<evidence type="ECO:0000313" key="3">
    <source>
        <dbReference type="Proteomes" id="UP001305779"/>
    </source>
</evidence>
<keyword evidence="3" id="KW-1185">Reference proteome</keyword>
<dbReference type="CDD" id="cd18186">
    <property type="entry name" value="BTB_POZ_ZBTB_KLHL-like"/>
    <property type="match status" value="1"/>
</dbReference>
<gene>
    <name evidence="2" type="ORF">PRZ48_010868</name>
</gene>